<dbReference type="PROSITE" id="PS51704">
    <property type="entry name" value="GP_PDE"/>
    <property type="match status" value="1"/>
</dbReference>
<dbReference type="KEGG" id="ima:PO878_10205"/>
<dbReference type="PANTHER" id="PTHR46211">
    <property type="entry name" value="GLYCEROPHOSPHORYL DIESTER PHOSPHODIESTERASE"/>
    <property type="match status" value="1"/>
</dbReference>
<dbReference type="InterPro" id="IPR017946">
    <property type="entry name" value="PLC-like_Pdiesterase_TIM-brl"/>
</dbReference>
<feature type="compositionally biased region" description="Low complexity" evidence="1">
    <location>
        <begin position="1"/>
        <end position="20"/>
    </location>
</feature>
<gene>
    <name evidence="3" type="ORF">PO878_10205</name>
</gene>
<dbReference type="Proteomes" id="UP001216390">
    <property type="component" value="Chromosome"/>
</dbReference>
<sequence length="302" mass="32041">MSDATTSPSTEATPTSTEAAGPDDPDAPVVIGHRGASADAPEHTFPSYDLALEQGADYIEQDLQMTADGVLVVLHDDVLRRTARGPEGSCTGPVAEKTLDQLRYCEVGSWFEEADPDQVDAAFADLAIPTMEEVLDRYGPDVRYYIEIKAPDPDADMEEALLALLEDAGLGSPEDGSRQVLVQSFSADSLRRLRSLRPELPLVQLTRAGEPLDAAALDQIAEYAVGVGPAAADVDAELVEAGHARCLVVHPYTVDDPAEMTALLDLGVDGMFTNTPDTLVDAREDHPAPLDPEGCAEADGSS</sequence>
<dbReference type="Gene3D" id="3.20.20.190">
    <property type="entry name" value="Phosphatidylinositol (PI) phosphodiesterase"/>
    <property type="match status" value="1"/>
</dbReference>
<dbReference type="PANTHER" id="PTHR46211:SF7">
    <property type="entry name" value="GLYCEROPHOSPHODIESTER PHOSPHODIESTERASE"/>
    <property type="match status" value="1"/>
</dbReference>
<dbReference type="SUPFAM" id="SSF51695">
    <property type="entry name" value="PLC-like phosphodiesterases"/>
    <property type="match status" value="1"/>
</dbReference>
<organism evidence="3 4">
    <name type="scientific">Iamia majanohamensis</name>
    <dbReference type="NCBI Taxonomy" id="467976"/>
    <lineage>
        <taxon>Bacteria</taxon>
        <taxon>Bacillati</taxon>
        <taxon>Actinomycetota</taxon>
        <taxon>Acidimicrobiia</taxon>
        <taxon>Acidimicrobiales</taxon>
        <taxon>Iamiaceae</taxon>
        <taxon>Iamia</taxon>
    </lineage>
</organism>
<feature type="domain" description="GP-PDE" evidence="2">
    <location>
        <begin position="28"/>
        <end position="283"/>
    </location>
</feature>
<dbReference type="InterPro" id="IPR030395">
    <property type="entry name" value="GP_PDE_dom"/>
</dbReference>
<dbReference type="Pfam" id="PF03009">
    <property type="entry name" value="GDPD"/>
    <property type="match status" value="1"/>
</dbReference>
<name>A0AAF0BVQ6_9ACTN</name>
<dbReference type="EMBL" id="CP116942">
    <property type="protein sequence ID" value="WCO69097.1"/>
    <property type="molecule type" value="Genomic_DNA"/>
</dbReference>
<dbReference type="AlphaFoldDB" id="A0AAF0BVQ6"/>
<dbReference type="RefSeq" id="WP_272738611.1">
    <property type="nucleotide sequence ID" value="NZ_CP116942.1"/>
</dbReference>
<evidence type="ECO:0000259" key="2">
    <source>
        <dbReference type="PROSITE" id="PS51704"/>
    </source>
</evidence>
<reference evidence="3" key="1">
    <citation type="submission" date="2023-01" db="EMBL/GenBank/DDBJ databases">
        <title>The diversity of Class Acidimicrobiia in South China Sea sediment environments and the proposal of Iamia marina sp. nov., a novel species of the genus Iamia.</title>
        <authorList>
            <person name="He Y."/>
            <person name="Tian X."/>
        </authorList>
    </citation>
    <scope>NUCLEOTIDE SEQUENCE</scope>
    <source>
        <strain evidence="3">DSM 19957</strain>
    </source>
</reference>
<dbReference type="CDD" id="cd08601">
    <property type="entry name" value="GDPD_SaGlpQ_like"/>
    <property type="match status" value="1"/>
</dbReference>
<proteinExistence type="predicted"/>
<evidence type="ECO:0000313" key="4">
    <source>
        <dbReference type="Proteomes" id="UP001216390"/>
    </source>
</evidence>
<feature type="region of interest" description="Disordered" evidence="1">
    <location>
        <begin position="1"/>
        <end position="42"/>
    </location>
</feature>
<protein>
    <submittedName>
        <fullName evidence="3">Glycerophosphodiester phosphodiesterase</fullName>
    </submittedName>
</protein>
<dbReference type="GO" id="GO:0008081">
    <property type="term" value="F:phosphoric diester hydrolase activity"/>
    <property type="evidence" value="ECO:0007669"/>
    <property type="project" value="InterPro"/>
</dbReference>
<evidence type="ECO:0000256" key="1">
    <source>
        <dbReference type="SAM" id="MobiDB-lite"/>
    </source>
</evidence>
<evidence type="ECO:0000313" key="3">
    <source>
        <dbReference type="EMBL" id="WCO69097.1"/>
    </source>
</evidence>
<keyword evidence="4" id="KW-1185">Reference proteome</keyword>
<dbReference type="GO" id="GO:0006629">
    <property type="term" value="P:lipid metabolic process"/>
    <property type="evidence" value="ECO:0007669"/>
    <property type="project" value="InterPro"/>
</dbReference>
<accession>A0AAF0BVQ6</accession>